<feature type="domain" description="AMP-dependent synthetase/ligase" evidence="2">
    <location>
        <begin position="126"/>
        <end position="323"/>
    </location>
</feature>
<evidence type="ECO:0008006" key="6">
    <source>
        <dbReference type="Google" id="ProtNLM"/>
    </source>
</evidence>
<dbReference type="Gene3D" id="2.130.10.10">
    <property type="entry name" value="YVTN repeat-like/Quinoprotein amine dehydrogenase"/>
    <property type="match status" value="1"/>
</dbReference>
<feature type="transmembrane region" description="Helical" evidence="1">
    <location>
        <begin position="598"/>
        <end position="620"/>
    </location>
</feature>
<dbReference type="GO" id="GO:0043041">
    <property type="term" value="P:amino acid activation for nonribosomal peptide biosynthetic process"/>
    <property type="evidence" value="ECO:0007669"/>
    <property type="project" value="TreeGrafter"/>
</dbReference>
<dbReference type="OrthoDB" id="408177at2759"/>
<sequence>MPNFALRRQYLIENIKDINAVVGICFPKSDMAAVLAKCVLDSKNVIAWIKPRSNVKEDELNDQTYEDYLFYKCIKLKVKYLIIQISSAKVLDAELLDKDYYCELYRIKCNDNLYNFGPEFLYVAETSGSTGKPKTVLVTRDSVMSNVNYFRSTCFGKIYFLTDLMIVNLYKLMNNFYSDLMKVNEESRIFWSTTLGFDPCMIEFLLWYTCKCELYLMEDEQKVLIKDILIASQPLFFQVTPAVLNLFDDYFMKDLFSTQDIVQYILIGGDTFPVGVVKQFWREDGPRMFNLYGITEMSVWASCTEFHPDVDTVADCSNALPDTSLEFTSNGVVIKSETRVCIVNNVRTLYHQTSDHFQEVTVDGVQKYVITGRAKIRGEAISREVEEYALSHSNIERARMVVFKEMIFLFLVSDDPAIPLNLEGYKVRQTYYLEELPLTVNGKVDDLELLKFIQEDNSLEETDIHEVLEYHQSLDESRAHPFWTLGFNSQQIFQFVSAMNIKYGEDMVELQKMLYDSATTLGDIMKLIFERPPPQLVRTFEEASYDCELLWQSPLRRCVDSTPVLYKNQIIAVDMAGIIKSTCADGSMFWEYRERGSLLISPLIVGGMIIYGTTNGLLVIRRINGKKLHERKLENPLSSTCVYHKGYFYFVCYTAKVFKLHVQTGNIATFINLGHNLKIRNPPVFVAGLVLVLPYGGPLYCFKDNDDETLLWTTPINRDTMLPIQICEIQRRKACIVFNLTGEICLIDLANGVMRDSHSTNTSFSMSACLCPDALYIIGGNNHLFKVSVGIKDRRLVLNIVDEEIRGVKAISGLTYNKQLDLLLFKSVMHNQQYAIICAERRGNHVQILQRLHFPSFNNILTFGNMIVIGTRVDDVKAYQISPLKPPKKRVKYSENTGNNLTG</sequence>
<evidence type="ECO:0000259" key="3">
    <source>
        <dbReference type="Pfam" id="PF13360"/>
    </source>
</evidence>
<dbReference type="PANTHER" id="PTHR44394">
    <property type="entry name" value="BETA-ALANINE-ACTIVATING ENZYME"/>
    <property type="match status" value="1"/>
</dbReference>
<evidence type="ECO:0000313" key="4">
    <source>
        <dbReference type="EMBL" id="CAD5220068.1"/>
    </source>
</evidence>
<dbReference type="Proteomes" id="UP000783686">
    <property type="component" value="Unassembled WGS sequence"/>
</dbReference>
<keyword evidence="1" id="KW-0472">Membrane</keyword>
<dbReference type="InterPro" id="IPR011047">
    <property type="entry name" value="Quinoprotein_ADH-like_sf"/>
</dbReference>
<dbReference type="Pfam" id="PF00501">
    <property type="entry name" value="AMP-binding"/>
    <property type="match status" value="1"/>
</dbReference>
<dbReference type="InterPro" id="IPR052091">
    <property type="entry name" value="Beta-ala_Activ/Resist"/>
</dbReference>
<accession>A0A811KTY1</accession>
<dbReference type="EMBL" id="CAJFDH010000004">
    <property type="protein sequence ID" value="CAD5220068.1"/>
    <property type="molecule type" value="Genomic_DNA"/>
</dbReference>
<protein>
    <recommendedName>
        <fullName evidence="6">AMP-binding domain-containing protein</fullName>
    </recommendedName>
</protein>
<organism evidence="4 5">
    <name type="scientific">Bursaphelenchus okinawaensis</name>
    <dbReference type="NCBI Taxonomy" id="465554"/>
    <lineage>
        <taxon>Eukaryota</taxon>
        <taxon>Metazoa</taxon>
        <taxon>Ecdysozoa</taxon>
        <taxon>Nematoda</taxon>
        <taxon>Chromadorea</taxon>
        <taxon>Rhabditida</taxon>
        <taxon>Tylenchina</taxon>
        <taxon>Tylenchomorpha</taxon>
        <taxon>Aphelenchoidea</taxon>
        <taxon>Aphelenchoididae</taxon>
        <taxon>Bursaphelenchus</taxon>
    </lineage>
</organism>
<dbReference type="SUPFAM" id="SSF56801">
    <property type="entry name" value="Acetyl-CoA synthetase-like"/>
    <property type="match status" value="1"/>
</dbReference>
<dbReference type="EMBL" id="CAJFCW020000004">
    <property type="protein sequence ID" value="CAG9113184.1"/>
    <property type="molecule type" value="Genomic_DNA"/>
</dbReference>
<gene>
    <name evidence="4" type="ORF">BOKJ2_LOCUS8759</name>
</gene>
<dbReference type="Proteomes" id="UP000614601">
    <property type="component" value="Unassembled WGS sequence"/>
</dbReference>
<dbReference type="PANTHER" id="PTHR44394:SF1">
    <property type="entry name" value="BETA-ALANINE-ACTIVATING ENZYME"/>
    <property type="match status" value="1"/>
</dbReference>
<dbReference type="InterPro" id="IPR042099">
    <property type="entry name" value="ANL_N_sf"/>
</dbReference>
<proteinExistence type="predicted"/>
<keyword evidence="1" id="KW-1133">Transmembrane helix</keyword>
<feature type="domain" description="Pyrrolo-quinoline quinone repeat" evidence="3">
    <location>
        <begin position="548"/>
        <end position="724"/>
    </location>
</feature>
<dbReference type="AlphaFoldDB" id="A0A811KTY1"/>
<dbReference type="Gene3D" id="3.40.50.12780">
    <property type="entry name" value="N-terminal domain of ligase-like"/>
    <property type="match status" value="1"/>
</dbReference>
<keyword evidence="5" id="KW-1185">Reference proteome</keyword>
<evidence type="ECO:0000256" key="1">
    <source>
        <dbReference type="SAM" id="Phobius"/>
    </source>
</evidence>
<dbReference type="InterPro" id="IPR000873">
    <property type="entry name" value="AMP-dep_synth/lig_dom"/>
</dbReference>
<dbReference type="InterPro" id="IPR015943">
    <property type="entry name" value="WD40/YVTN_repeat-like_dom_sf"/>
</dbReference>
<name>A0A811KTY1_9BILA</name>
<keyword evidence="1" id="KW-0812">Transmembrane</keyword>
<dbReference type="SUPFAM" id="SSF50998">
    <property type="entry name" value="Quinoprotein alcohol dehydrogenase-like"/>
    <property type="match status" value="1"/>
</dbReference>
<evidence type="ECO:0000313" key="5">
    <source>
        <dbReference type="Proteomes" id="UP000614601"/>
    </source>
</evidence>
<reference evidence="4" key="1">
    <citation type="submission" date="2020-09" db="EMBL/GenBank/DDBJ databases">
        <authorList>
            <person name="Kikuchi T."/>
        </authorList>
    </citation>
    <scope>NUCLEOTIDE SEQUENCE</scope>
    <source>
        <strain evidence="4">SH1</strain>
    </source>
</reference>
<evidence type="ECO:0000259" key="2">
    <source>
        <dbReference type="Pfam" id="PF00501"/>
    </source>
</evidence>
<dbReference type="InterPro" id="IPR002372">
    <property type="entry name" value="PQQ_rpt_dom"/>
</dbReference>
<dbReference type="Pfam" id="PF13360">
    <property type="entry name" value="PQQ_2"/>
    <property type="match status" value="1"/>
</dbReference>
<comment type="caution">
    <text evidence="4">The sequence shown here is derived from an EMBL/GenBank/DDBJ whole genome shotgun (WGS) entry which is preliminary data.</text>
</comment>